<feature type="compositionally biased region" description="Basic and acidic residues" evidence="5">
    <location>
        <begin position="98"/>
        <end position="179"/>
    </location>
</feature>
<dbReference type="AlphaFoldDB" id="A0A6M4GV11"/>
<name>A0A6M4GV11_9PROT</name>
<comment type="subcellular location">
    <subcellularLocation>
        <location evidence="1">Membrane</location>
        <topology evidence="1">Single-pass membrane protein</topology>
    </subcellularLocation>
</comment>
<feature type="region of interest" description="Disordered" evidence="5">
    <location>
        <begin position="51"/>
        <end position="190"/>
    </location>
</feature>
<dbReference type="NCBIfam" id="TIGR02794">
    <property type="entry name" value="tolA_full"/>
    <property type="match status" value="1"/>
</dbReference>
<dbReference type="GO" id="GO:0019534">
    <property type="term" value="F:toxin transmembrane transporter activity"/>
    <property type="evidence" value="ECO:0007669"/>
    <property type="project" value="InterPro"/>
</dbReference>
<dbReference type="InterPro" id="IPR006260">
    <property type="entry name" value="TonB/TolA_C"/>
</dbReference>
<dbReference type="InterPro" id="IPR014161">
    <property type="entry name" value="Tol-Pal_TolA"/>
</dbReference>
<dbReference type="NCBIfam" id="TIGR01352">
    <property type="entry name" value="tonB_Cterm"/>
    <property type="match status" value="1"/>
</dbReference>
<dbReference type="KEGG" id="uru:DSM104443_01358"/>
<organism evidence="7 8">
    <name type="scientific">Usitatibacter rugosus</name>
    <dbReference type="NCBI Taxonomy" id="2732067"/>
    <lineage>
        <taxon>Bacteria</taxon>
        <taxon>Pseudomonadati</taxon>
        <taxon>Pseudomonadota</taxon>
        <taxon>Betaproteobacteria</taxon>
        <taxon>Nitrosomonadales</taxon>
        <taxon>Usitatibacteraceae</taxon>
        <taxon>Usitatibacter</taxon>
    </lineage>
</organism>
<sequence length="281" mass="31876">MKETPPALEKRSQPGRLRAIILAVIVHAIFFGLIVFGVTWQNKPEAPVEAELWKEMPPTPRTGSKPPEPDPTPPKPEPDPPKVEPKPEPVKPPPEPPKPVKAEPPKPDPAVAEKVEREKREKEKREKVEREKQEKEKREAEKKRQDDAKKKADDAKKKQEDAKKKQEDDRVRKEADQAREAASAVRQKEFDRYVNNIRAKIQGKANPPDNTTGRPEVVVRIRILPGGEVLEAQITRPSGNRAYDEAILRGIRSASPLPVPPADSELFPQFRDLNLNFTHER</sequence>
<evidence type="ECO:0000313" key="7">
    <source>
        <dbReference type="EMBL" id="QJR10304.1"/>
    </source>
</evidence>
<evidence type="ECO:0000256" key="3">
    <source>
        <dbReference type="ARBA" id="ARBA00022989"/>
    </source>
</evidence>
<dbReference type="Pfam" id="PF13103">
    <property type="entry name" value="TonB_2"/>
    <property type="match status" value="1"/>
</dbReference>
<evidence type="ECO:0000256" key="6">
    <source>
        <dbReference type="SAM" id="Phobius"/>
    </source>
</evidence>
<evidence type="ECO:0008006" key="9">
    <source>
        <dbReference type="Google" id="ProtNLM"/>
    </source>
</evidence>
<dbReference type="PRINTS" id="PR01217">
    <property type="entry name" value="PRICHEXTENSN"/>
</dbReference>
<dbReference type="Gene3D" id="3.30.1150.10">
    <property type="match status" value="1"/>
</dbReference>
<feature type="compositionally biased region" description="Basic and acidic residues" evidence="5">
    <location>
        <begin position="76"/>
        <end position="89"/>
    </location>
</feature>
<keyword evidence="2 6" id="KW-0812">Transmembrane</keyword>
<accession>A0A6M4GV11</accession>
<feature type="transmembrane region" description="Helical" evidence="6">
    <location>
        <begin position="20"/>
        <end position="40"/>
    </location>
</feature>
<dbReference type="SUPFAM" id="SSF74653">
    <property type="entry name" value="TolA/TonB C-terminal domain"/>
    <property type="match status" value="1"/>
</dbReference>
<dbReference type="GO" id="GO:0043213">
    <property type="term" value="P:bacteriocin transport"/>
    <property type="evidence" value="ECO:0007669"/>
    <property type="project" value="InterPro"/>
</dbReference>
<keyword evidence="4 6" id="KW-0472">Membrane</keyword>
<gene>
    <name evidence="7" type="ORF">DSM104443_01358</name>
</gene>
<keyword evidence="8" id="KW-1185">Reference proteome</keyword>
<protein>
    <recommendedName>
        <fullName evidence="9">Cell division and transport-associated protein TolA</fullName>
    </recommendedName>
</protein>
<dbReference type="Proteomes" id="UP000501534">
    <property type="component" value="Chromosome"/>
</dbReference>
<evidence type="ECO:0000256" key="1">
    <source>
        <dbReference type="ARBA" id="ARBA00004167"/>
    </source>
</evidence>
<evidence type="ECO:0000256" key="2">
    <source>
        <dbReference type="ARBA" id="ARBA00022692"/>
    </source>
</evidence>
<dbReference type="EMBL" id="CP053069">
    <property type="protein sequence ID" value="QJR10304.1"/>
    <property type="molecule type" value="Genomic_DNA"/>
</dbReference>
<proteinExistence type="predicted"/>
<evidence type="ECO:0000256" key="5">
    <source>
        <dbReference type="SAM" id="MobiDB-lite"/>
    </source>
</evidence>
<evidence type="ECO:0000313" key="8">
    <source>
        <dbReference type="Proteomes" id="UP000501534"/>
    </source>
</evidence>
<keyword evidence="3 6" id="KW-1133">Transmembrane helix</keyword>
<reference evidence="7 8" key="1">
    <citation type="submission" date="2020-04" db="EMBL/GenBank/DDBJ databases">
        <title>Usitatibacter rugosus gen. nov., sp. nov. and Usitatibacter palustris sp. nov., novel members of Usitatibacteraceae fam. nov. within the order Nitrosomonadales isolated from soil.</title>
        <authorList>
            <person name="Huber K.J."/>
            <person name="Neumann-Schaal M."/>
            <person name="Geppert A."/>
            <person name="Luckner M."/>
            <person name="Wanner G."/>
            <person name="Overmann J."/>
        </authorList>
    </citation>
    <scope>NUCLEOTIDE SEQUENCE [LARGE SCALE GENOMIC DNA]</scope>
    <source>
        <strain evidence="7 8">0125_3</strain>
    </source>
</reference>
<dbReference type="GO" id="GO:0016020">
    <property type="term" value="C:membrane"/>
    <property type="evidence" value="ECO:0007669"/>
    <property type="project" value="UniProtKB-SubCell"/>
</dbReference>
<evidence type="ECO:0000256" key="4">
    <source>
        <dbReference type="ARBA" id="ARBA00023136"/>
    </source>
</evidence>